<gene>
    <name evidence="1" type="ORF">HCN83_04490</name>
</gene>
<accession>A0A969PNV7</accession>
<dbReference type="Proteomes" id="UP000752012">
    <property type="component" value="Unassembled WGS sequence"/>
</dbReference>
<dbReference type="AlphaFoldDB" id="A0A969PNV7"/>
<sequence>MDIRKIESMYQSGEYDLKMDIDQSATGSPLFYVHLIPLEEGRAKELYITEKEAVYKAVQHIVRRSKRGLTD</sequence>
<comment type="caution">
    <text evidence="1">The sequence shown here is derived from an EMBL/GenBank/DDBJ whole genome shotgun (WGS) entry which is preliminary data.</text>
</comment>
<reference evidence="1 2" key="1">
    <citation type="submission" date="2020-03" db="EMBL/GenBank/DDBJ databases">
        <title>Assessment of the enzymatic potential of alkaline-tolerant lipase obtained from Bacillus luteus H11 (technogenic soil) for the bioremediation of saline soils contaminated with petroleum substances.</title>
        <authorList>
            <person name="Kalwasinska A."/>
        </authorList>
    </citation>
    <scope>NUCLEOTIDE SEQUENCE [LARGE SCALE GENOMIC DNA]</scope>
    <source>
        <strain evidence="1 2">H11</strain>
    </source>
</reference>
<evidence type="ECO:0000313" key="1">
    <source>
        <dbReference type="EMBL" id="NJP36840.1"/>
    </source>
</evidence>
<protein>
    <submittedName>
        <fullName evidence="1">Uncharacterized protein</fullName>
    </submittedName>
</protein>
<keyword evidence="2" id="KW-1185">Reference proteome</keyword>
<evidence type="ECO:0000313" key="2">
    <source>
        <dbReference type="Proteomes" id="UP000752012"/>
    </source>
</evidence>
<proteinExistence type="predicted"/>
<dbReference type="EMBL" id="JAATHJ010000004">
    <property type="protein sequence ID" value="NJP36840.1"/>
    <property type="molecule type" value="Genomic_DNA"/>
</dbReference>
<dbReference type="RefSeq" id="WP_168005127.1">
    <property type="nucleotide sequence ID" value="NZ_JAATHJ010000004.1"/>
</dbReference>
<name>A0A969PNV7_9BACI</name>
<organism evidence="1 2">
    <name type="scientific">Alkalicoccus luteus</name>
    <dbReference type="NCBI Taxonomy" id="1237094"/>
    <lineage>
        <taxon>Bacteria</taxon>
        <taxon>Bacillati</taxon>
        <taxon>Bacillota</taxon>
        <taxon>Bacilli</taxon>
        <taxon>Bacillales</taxon>
        <taxon>Bacillaceae</taxon>
        <taxon>Alkalicoccus</taxon>
    </lineage>
</organism>